<evidence type="ECO:0000313" key="2">
    <source>
        <dbReference type="Proteomes" id="UP000186922"/>
    </source>
</evidence>
<reference evidence="1 2" key="1">
    <citation type="journal article" date="2016" name="Nat. Commun.">
        <title>Extremotolerant tardigrade genome and improved radiotolerance of human cultured cells by tardigrade-unique protein.</title>
        <authorList>
            <person name="Hashimoto T."/>
            <person name="Horikawa D.D."/>
            <person name="Saito Y."/>
            <person name="Kuwahara H."/>
            <person name="Kozuka-Hata H."/>
            <person name="Shin-I T."/>
            <person name="Minakuchi Y."/>
            <person name="Ohishi K."/>
            <person name="Motoyama A."/>
            <person name="Aizu T."/>
            <person name="Enomoto A."/>
            <person name="Kondo K."/>
            <person name="Tanaka S."/>
            <person name="Hara Y."/>
            <person name="Koshikawa S."/>
            <person name="Sagara H."/>
            <person name="Miura T."/>
            <person name="Yokobori S."/>
            <person name="Miyagawa K."/>
            <person name="Suzuki Y."/>
            <person name="Kubo T."/>
            <person name="Oyama M."/>
            <person name="Kohara Y."/>
            <person name="Fujiyama A."/>
            <person name="Arakawa K."/>
            <person name="Katayama T."/>
            <person name="Toyoda A."/>
            <person name="Kunieda T."/>
        </authorList>
    </citation>
    <scope>NUCLEOTIDE SEQUENCE [LARGE SCALE GENOMIC DNA]</scope>
    <source>
        <strain evidence="1 2">YOKOZUNA-1</strain>
    </source>
</reference>
<dbReference type="AlphaFoldDB" id="A0A1D1VP42"/>
<accession>A0A1D1VP42</accession>
<sequence>MAMNGLVSVDVFTVNSTRASYDIRWMRRFSLPWSSDCVTNRFELKGLKGPLRHHHFCCGSSRDILCRQYTSAAKPRIFSVSPSMTSARIYCLVFNEAQLVRCSLK</sequence>
<keyword evidence="2" id="KW-1185">Reference proteome</keyword>
<name>A0A1D1VP42_RAMVA</name>
<proteinExistence type="predicted"/>
<protein>
    <submittedName>
        <fullName evidence="1">Uncharacterized protein</fullName>
    </submittedName>
</protein>
<dbReference type="EMBL" id="BDGG01000009">
    <property type="protein sequence ID" value="GAV03347.1"/>
    <property type="molecule type" value="Genomic_DNA"/>
</dbReference>
<organism evidence="1 2">
    <name type="scientific">Ramazzottius varieornatus</name>
    <name type="common">Water bear</name>
    <name type="synonym">Tardigrade</name>
    <dbReference type="NCBI Taxonomy" id="947166"/>
    <lineage>
        <taxon>Eukaryota</taxon>
        <taxon>Metazoa</taxon>
        <taxon>Ecdysozoa</taxon>
        <taxon>Tardigrada</taxon>
        <taxon>Eutardigrada</taxon>
        <taxon>Parachela</taxon>
        <taxon>Hypsibioidea</taxon>
        <taxon>Ramazzottiidae</taxon>
        <taxon>Ramazzottius</taxon>
    </lineage>
</organism>
<comment type="caution">
    <text evidence="1">The sequence shown here is derived from an EMBL/GenBank/DDBJ whole genome shotgun (WGS) entry which is preliminary data.</text>
</comment>
<gene>
    <name evidence="1" type="primary">RvY_13787-1</name>
    <name evidence="1" type="synonym">RvY_13787.1</name>
    <name evidence="1" type="ORF">RvY_13787</name>
</gene>
<evidence type="ECO:0000313" key="1">
    <source>
        <dbReference type="EMBL" id="GAV03347.1"/>
    </source>
</evidence>
<dbReference type="Proteomes" id="UP000186922">
    <property type="component" value="Unassembled WGS sequence"/>
</dbReference>